<evidence type="ECO:0000256" key="4">
    <source>
        <dbReference type="ARBA" id="ARBA00022630"/>
    </source>
</evidence>
<proteinExistence type="inferred from homology"/>
<dbReference type="InterPro" id="IPR016169">
    <property type="entry name" value="FAD-bd_PCMH_sub2"/>
</dbReference>
<evidence type="ECO:0000256" key="8">
    <source>
        <dbReference type="ARBA" id="ARBA00023128"/>
    </source>
</evidence>
<reference evidence="12 13" key="1">
    <citation type="journal article" date="2021" name="Sci. Rep.">
        <title>Genome sequencing of the multicellular alga Astrephomene provides insights into convergent evolution of germ-soma differentiation.</title>
        <authorList>
            <person name="Yamashita S."/>
            <person name="Yamamoto K."/>
            <person name="Matsuzaki R."/>
            <person name="Suzuki S."/>
            <person name="Yamaguchi H."/>
            <person name="Hirooka S."/>
            <person name="Minakuchi Y."/>
            <person name="Miyagishima S."/>
            <person name="Kawachi M."/>
            <person name="Toyoda A."/>
            <person name="Nozaki H."/>
        </authorList>
    </citation>
    <scope>NUCLEOTIDE SEQUENCE [LARGE SCALE GENOMIC DNA]</scope>
    <source>
        <strain evidence="12 13">NIES-4017</strain>
    </source>
</reference>
<dbReference type="Gene3D" id="3.30.465.10">
    <property type="match status" value="1"/>
</dbReference>
<evidence type="ECO:0000256" key="10">
    <source>
        <dbReference type="SAM" id="MobiDB-lite"/>
    </source>
</evidence>
<comment type="similarity">
    <text evidence="3">Belongs to the FAD-binding oxidoreductase/transferase type 4 family.</text>
</comment>
<keyword evidence="6" id="KW-0809">Transit peptide</keyword>
<dbReference type="GO" id="GO:0004458">
    <property type="term" value="F:D-lactate dehydrogenase (cytochrome) activity"/>
    <property type="evidence" value="ECO:0007669"/>
    <property type="project" value="UniProtKB-EC"/>
</dbReference>
<dbReference type="InterPro" id="IPR006094">
    <property type="entry name" value="Oxid_FAD_bind_N"/>
</dbReference>
<comment type="caution">
    <text evidence="12">The sequence shown here is derived from an EMBL/GenBank/DDBJ whole genome shotgun (WGS) entry which is preliminary data.</text>
</comment>
<comment type="cofactor">
    <cofactor evidence="1">
        <name>FAD</name>
        <dbReference type="ChEBI" id="CHEBI:57692"/>
    </cofactor>
</comment>
<evidence type="ECO:0000256" key="2">
    <source>
        <dbReference type="ARBA" id="ARBA00004173"/>
    </source>
</evidence>
<sequence>MHSLNFFGTLLPGKTQRSLLAACFGQLPSLRLLPTTTLPLQQSTSAAPQPPFQATSLKPLHSSFADEEKRSCSAASTSPFPHYSSASLRLAAFSAAPPTSLTVPAAPFSLSSSSPLAARSARALYGTTPPAFPSPSFSTFSSSSSSSSSAAAAAAAPPAHPPPARRSPSPALRARLAALLPGRVSEARDVLTQHGTDESYHEPLPPDLVVWPESTEEVAAVVAACASERTPVVPYGAGTSIEGHVGALYGGVCVDLSRMDRVLEVNVEDMDCRVQAGVTRRQLNSHLRGSGLFFPVDPGADASLGGMAATRASGTNAVRYGTMREAVMGVTAVLAEGRILRTGRRCRKSSAGFDLTALLVGSEGSLGIITEVSLRLHPLPEKVAAAVVTFPEPGDTGSTTNNSEGAASSGGGSAGGLRGAVECVVALMGCGVPLARVELLDEMSMRAVNQYSGTSFTPAPTLFFEFHGSPAAVSEQAELVGSIAREYGGSGFEWATNEEERARLWSARHTAYWAAISLRPGCKGFPTDVCVPISRLPECIMESQRDAKRAGLLAPLVGHVGDGNFHMMLVVDPRVGTELRAARRLVRRMVHRALGMQGTCTGEHGIGYGKLPYMLAEHGRVPLEAMHAIKAAWDPYDILNPGKLGSRPDVLEMLAAEDEQDEREGEGEVENSVAR</sequence>
<dbReference type="GO" id="GO:0005739">
    <property type="term" value="C:mitochondrion"/>
    <property type="evidence" value="ECO:0007669"/>
    <property type="project" value="UniProtKB-SubCell"/>
</dbReference>
<comment type="subcellular location">
    <subcellularLocation>
        <location evidence="2">Mitochondrion</location>
    </subcellularLocation>
</comment>
<keyword evidence="4" id="KW-0285">Flavoprotein</keyword>
<feature type="domain" description="FAD-binding PCMH-type" evidence="11">
    <location>
        <begin position="201"/>
        <end position="379"/>
    </location>
</feature>
<dbReference type="GO" id="GO:0071949">
    <property type="term" value="F:FAD binding"/>
    <property type="evidence" value="ECO:0007669"/>
    <property type="project" value="InterPro"/>
</dbReference>
<dbReference type="PROSITE" id="PS51387">
    <property type="entry name" value="FAD_PCMH"/>
    <property type="match status" value="1"/>
</dbReference>
<keyword evidence="5" id="KW-0274">FAD</keyword>
<dbReference type="GO" id="GO:1903457">
    <property type="term" value="P:lactate catabolic process"/>
    <property type="evidence" value="ECO:0007669"/>
    <property type="project" value="TreeGrafter"/>
</dbReference>
<feature type="region of interest" description="Disordered" evidence="10">
    <location>
        <begin position="654"/>
        <end position="675"/>
    </location>
</feature>
<dbReference type="EMBL" id="BMAR01000010">
    <property type="protein sequence ID" value="GFR45655.1"/>
    <property type="molecule type" value="Genomic_DNA"/>
</dbReference>
<feature type="compositionally biased region" description="Acidic residues" evidence="10">
    <location>
        <begin position="655"/>
        <end position="669"/>
    </location>
</feature>
<dbReference type="GO" id="GO:0008720">
    <property type="term" value="F:D-lactate dehydrogenase (NAD+) activity"/>
    <property type="evidence" value="ECO:0007669"/>
    <property type="project" value="TreeGrafter"/>
</dbReference>
<name>A0AAD3DPK0_9CHLO</name>
<evidence type="ECO:0000256" key="9">
    <source>
        <dbReference type="ARBA" id="ARBA00038897"/>
    </source>
</evidence>
<evidence type="ECO:0000256" key="6">
    <source>
        <dbReference type="ARBA" id="ARBA00022946"/>
    </source>
</evidence>
<dbReference type="AlphaFoldDB" id="A0AAD3DPK0"/>
<keyword evidence="13" id="KW-1185">Reference proteome</keyword>
<evidence type="ECO:0000256" key="3">
    <source>
        <dbReference type="ARBA" id="ARBA00008000"/>
    </source>
</evidence>
<organism evidence="12 13">
    <name type="scientific">Astrephomene gubernaculifera</name>
    <dbReference type="NCBI Taxonomy" id="47775"/>
    <lineage>
        <taxon>Eukaryota</taxon>
        <taxon>Viridiplantae</taxon>
        <taxon>Chlorophyta</taxon>
        <taxon>core chlorophytes</taxon>
        <taxon>Chlorophyceae</taxon>
        <taxon>CS clade</taxon>
        <taxon>Chlamydomonadales</taxon>
        <taxon>Astrephomenaceae</taxon>
        <taxon>Astrephomene</taxon>
    </lineage>
</organism>
<dbReference type="InterPro" id="IPR036318">
    <property type="entry name" value="FAD-bd_PCMH-like_sf"/>
</dbReference>
<keyword evidence="7" id="KW-0560">Oxidoreductase</keyword>
<dbReference type="Pfam" id="PF02913">
    <property type="entry name" value="FAD-oxidase_C"/>
    <property type="match status" value="1"/>
</dbReference>
<dbReference type="InterPro" id="IPR016166">
    <property type="entry name" value="FAD-bd_PCMH"/>
</dbReference>
<dbReference type="PANTHER" id="PTHR11748:SF111">
    <property type="entry name" value="D-LACTATE DEHYDROGENASE, MITOCHONDRIAL-RELATED"/>
    <property type="match status" value="1"/>
</dbReference>
<dbReference type="FunFam" id="3.30.465.10:FF:000016">
    <property type="entry name" value="probable D-lactate dehydrogenase, mitochondrial"/>
    <property type="match status" value="1"/>
</dbReference>
<keyword evidence="8" id="KW-0496">Mitochondrion</keyword>
<evidence type="ECO:0000256" key="1">
    <source>
        <dbReference type="ARBA" id="ARBA00001974"/>
    </source>
</evidence>
<dbReference type="InterPro" id="IPR016171">
    <property type="entry name" value="Vanillyl_alc_oxidase_C-sub2"/>
</dbReference>
<evidence type="ECO:0000313" key="12">
    <source>
        <dbReference type="EMBL" id="GFR45655.1"/>
    </source>
</evidence>
<dbReference type="Gene3D" id="3.30.70.2740">
    <property type="match status" value="1"/>
</dbReference>
<dbReference type="PANTHER" id="PTHR11748">
    <property type="entry name" value="D-LACTATE DEHYDROGENASE"/>
    <property type="match status" value="1"/>
</dbReference>
<gene>
    <name evidence="12" type="ORF">Agub_g7066</name>
</gene>
<protein>
    <recommendedName>
        <fullName evidence="9">D-lactate dehydrogenase (cytochrome)</fullName>
        <ecNumber evidence="9">1.1.2.4</ecNumber>
    </recommendedName>
</protein>
<dbReference type="SUPFAM" id="SSF55103">
    <property type="entry name" value="FAD-linked oxidases, C-terminal domain"/>
    <property type="match status" value="1"/>
</dbReference>
<dbReference type="InterPro" id="IPR004113">
    <property type="entry name" value="FAD-bd_oxidored_4_C"/>
</dbReference>
<dbReference type="Proteomes" id="UP001054857">
    <property type="component" value="Unassembled WGS sequence"/>
</dbReference>
<dbReference type="EC" id="1.1.2.4" evidence="9"/>
<dbReference type="FunFam" id="3.30.43.10:FF:000010">
    <property type="entry name" value="probable D-lactate dehydrogenase, mitochondrial"/>
    <property type="match status" value="1"/>
</dbReference>
<evidence type="ECO:0000256" key="7">
    <source>
        <dbReference type="ARBA" id="ARBA00023002"/>
    </source>
</evidence>
<dbReference type="FunFam" id="1.10.45.10:FF:000001">
    <property type="entry name" value="D-lactate dehydrogenase mitochondrial"/>
    <property type="match status" value="1"/>
</dbReference>
<dbReference type="InterPro" id="IPR016164">
    <property type="entry name" value="FAD-linked_Oxase-like_C"/>
</dbReference>
<accession>A0AAD3DPK0</accession>
<dbReference type="FunFam" id="3.30.70.2740:FF:000001">
    <property type="entry name" value="D-lactate dehydrogenase mitochondrial"/>
    <property type="match status" value="1"/>
</dbReference>
<dbReference type="Pfam" id="PF01565">
    <property type="entry name" value="FAD_binding_4"/>
    <property type="match status" value="1"/>
</dbReference>
<feature type="region of interest" description="Disordered" evidence="10">
    <location>
        <begin position="390"/>
        <end position="414"/>
    </location>
</feature>
<evidence type="ECO:0000259" key="11">
    <source>
        <dbReference type="PROSITE" id="PS51387"/>
    </source>
</evidence>
<dbReference type="Gene3D" id="1.10.45.10">
    <property type="entry name" value="Vanillyl-alcohol Oxidase, Chain A, domain 4"/>
    <property type="match status" value="1"/>
</dbReference>
<dbReference type="SUPFAM" id="SSF56176">
    <property type="entry name" value="FAD-binding/transporter-associated domain-like"/>
    <property type="match status" value="1"/>
</dbReference>
<evidence type="ECO:0000256" key="5">
    <source>
        <dbReference type="ARBA" id="ARBA00022827"/>
    </source>
</evidence>
<evidence type="ECO:0000313" key="13">
    <source>
        <dbReference type="Proteomes" id="UP001054857"/>
    </source>
</evidence>